<evidence type="ECO:0000256" key="1">
    <source>
        <dbReference type="SAM" id="Phobius"/>
    </source>
</evidence>
<evidence type="ECO:0000313" key="3">
    <source>
        <dbReference type="Proteomes" id="UP000193642"/>
    </source>
</evidence>
<gene>
    <name evidence="2" type="ORF">BCR33DRAFT_803906</name>
</gene>
<comment type="caution">
    <text evidence="2">The sequence shown here is derived from an EMBL/GenBank/DDBJ whole genome shotgun (WGS) entry which is preliminary data.</text>
</comment>
<keyword evidence="1" id="KW-0812">Transmembrane</keyword>
<organism evidence="2 3">
    <name type="scientific">Rhizoclosmatium globosum</name>
    <dbReference type="NCBI Taxonomy" id="329046"/>
    <lineage>
        <taxon>Eukaryota</taxon>
        <taxon>Fungi</taxon>
        <taxon>Fungi incertae sedis</taxon>
        <taxon>Chytridiomycota</taxon>
        <taxon>Chytridiomycota incertae sedis</taxon>
        <taxon>Chytridiomycetes</taxon>
        <taxon>Chytridiales</taxon>
        <taxon>Chytriomycetaceae</taxon>
        <taxon>Rhizoclosmatium</taxon>
    </lineage>
</organism>
<keyword evidence="3" id="KW-1185">Reference proteome</keyword>
<sequence length="595" mass="66092">MSAPSYTLILIDNELLASSNITTFIVGLATIMVSGAIACFLLKFGDVLGASHIAILVTQAPFSLFDVLTNRKRRRVPRGGHTVNWVFCVAMMVVGLSIQPLILAMHQLLLNMLPTRVSTSYPTSSSKIPVIVRGDSYGRPFPVTGIPLVLDHPLQKGFPSAGAGAVRGDMISLNTRIIKYSELQSFIGNSTLHESITWIPSIEPNIKESPRYSPWDVISTYHILPPGILGIQGSRYSIRLSYGNNSCNGANFLQLDLTQDLGVVYETSLNFNTFVSDNQGVCNFTSMGILNTTITLEPMNLRPYFVRCTIVRAKSAGQDNDSGYGFCTIIFLGINSLQNMDETFIVVEKIFHSPDGLLKSIDFSESHRIGGNSGFEEFTAPLSEYQSGFPIFKEYLYNNTGRANWQVVATKSWKSTWTARFKFDGCIKESENKELFLTYMDLPIGDRIVVRRHTTPTSVTMNLDSEAKYVHDVQLYVISNPYFLGACIGTLGICTLVLLFMDTPSTLCWALAFKDGFECSTKKPKEDFMVDSVWKVNGFGDGAKISLEPKDFRENEREFSSHAAAIRALKKCEREENMNGSDDITLTGTVKYMQI</sequence>
<name>A0A1Y2CNJ4_9FUNG</name>
<dbReference type="Proteomes" id="UP000193642">
    <property type="component" value="Unassembled WGS sequence"/>
</dbReference>
<keyword evidence="1" id="KW-1133">Transmembrane helix</keyword>
<proteinExistence type="predicted"/>
<feature type="transmembrane region" description="Helical" evidence="1">
    <location>
        <begin position="82"/>
        <end position="105"/>
    </location>
</feature>
<feature type="transmembrane region" description="Helical" evidence="1">
    <location>
        <begin position="482"/>
        <end position="501"/>
    </location>
</feature>
<feature type="transmembrane region" description="Helical" evidence="1">
    <location>
        <begin position="21"/>
        <end position="44"/>
    </location>
</feature>
<evidence type="ECO:0000313" key="2">
    <source>
        <dbReference type="EMBL" id="ORY48573.1"/>
    </source>
</evidence>
<protein>
    <submittedName>
        <fullName evidence="2">Uncharacterized protein</fullName>
    </submittedName>
</protein>
<dbReference type="AlphaFoldDB" id="A0A1Y2CNJ4"/>
<reference evidence="2 3" key="1">
    <citation type="submission" date="2016-07" db="EMBL/GenBank/DDBJ databases">
        <title>Pervasive Adenine N6-methylation of Active Genes in Fungi.</title>
        <authorList>
            <consortium name="DOE Joint Genome Institute"/>
            <person name="Mondo S.J."/>
            <person name="Dannebaum R.O."/>
            <person name="Kuo R.C."/>
            <person name="Labutti K."/>
            <person name="Haridas S."/>
            <person name="Kuo A."/>
            <person name="Salamov A."/>
            <person name="Ahrendt S.R."/>
            <person name="Lipzen A."/>
            <person name="Sullivan W."/>
            <person name="Andreopoulos W.B."/>
            <person name="Clum A."/>
            <person name="Lindquist E."/>
            <person name="Daum C."/>
            <person name="Ramamoorthy G.K."/>
            <person name="Gryganskyi A."/>
            <person name="Culley D."/>
            <person name="Magnuson J.K."/>
            <person name="James T.Y."/>
            <person name="O'Malley M.A."/>
            <person name="Stajich J.E."/>
            <person name="Spatafora J.W."/>
            <person name="Visel A."/>
            <person name="Grigoriev I.V."/>
        </authorList>
    </citation>
    <scope>NUCLEOTIDE SEQUENCE [LARGE SCALE GENOMIC DNA]</scope>
    <source>
        <strain evidence="2 3">JEL800</strain>
    </source>
</reference>
<dbReference type="OrthoDB" id="2166873at2759"/>
<dbReference type="EMBL" id="MCGO01000011">
    <property type="protein sequence ID" value="ORY48573.1"/>
    <property type="molecule type" value="Genomic_DNA"/>
</dbReference>
<keyword evidence="1" id="KW-0472">Membrane</keyword>
<accession>A0A1Y2CNJ4</accession>